<gene>
    <name evidence="2" type="ORF">M9458_021295</name>
</gene>
<evidence type="ECO:0000313" key="2">
    <source>
        <dbReference type="EMBL" id="KAL0181920.1"/>
    </source>
</evidence>
<proteinExistence type="predicted"/>
<evidence type="ECO:0000256" key="1">
    <source>
        <dbReference type="SAM" id="MobiDB-lite"/>
    </source>
</evidence>
<feature type="non-terminal residue" evidence="2">
    <location>
        <position position="100"/>
    </location>
</feature>
<feature type="region of interest" description="Disordered" evidence="1">
    <location>
        <begin position="73"/>
        <end position="100"/>
    </location>
</feature>
<dbReference type="AlphaFoldDB" id="A0ABD0Q6M3"/>
<keyword evidence="3" id="KW-1185">Reference proteome</keyword>
<dbReference type="EMBL" id="JAMKFB020000010">
    <property type="protein sequence ID" value="KAL0181920.1"/>
    <property type="molecule type" value="Genomic_DNA"/>
</dbReference>
<comment type="caution">
    <text evidence="2">The sequence shown here is derived from an EMBL/GenBank/DDBJ whole genome shotgun (WGS) entry which is preliminary data.</text>
</comment>
<sequence>DLYSLLSKLLGDREDVVHMHKYNPAEAARAQTRLMAEIDSIMQKKDLGWPRLGYKTKEDAILVRDRVHKFHQLESTVSPSRSKTVPARRPTTGAAQRDQQ</sequence>
<protein>
    <submittedName>
        <fullName evidence="2">Uncharacterized protein</fullName>
    </submittedName>
</protein>
<reference evidence="2 3" key="1">
    <citation type="submission" date="2024-05" db="EMBL/GenBank/DDBJ databases">
        <title>Genome sequencing and assembly of Indian major carp, Cirrhinus mrigala (Hamilton, 1822).</title>
        <authorList>
            <person name="Mohindra V."/>
            <person name="Chowdhury L.M."/>
            <person name="Lal K."/>
            <person name="Jena J.K."/>
        </authorList>
    </citation>
    <scope>NUCLEOTIDE SEQUENCE [LARGE SCALE GENOMIC DNA]</scope>
    <source>
        <strain evidence="2">CM1030</strain>
        <tissue evidence="2">Blood</tissue>
    </source>
</reference>
<organism evidence="2 3">
    <name type="scientific">Cirrhinus mrigala</name>
    <name type="common">Mrigala</name>
    <dbReference type="NCBI Taxonomy" id="683832"/>
    <lineage>
        <taxon>Eukaryota</taxon>
        <taxon>Metazoa</taxon>
        <taxon>Chordata</taxon>
        <taxon>Craniata</taxon>
        <taxon>Vertebrata</taxon>
        <taxon>Euteleostomi</taxon>
        <taxon>Actinopterygii</taxon>
        <taxon>Neopterygii</taxon>
        <taxon>Teleostei</taxon>
        <taxon>Ostariophysi</taxon>
        <taxon>Cypriniformes</taxon>
        <taxon>Cyprinidae</taxon>
        <taxon>Labeoninae</taxon>
        <taxon>Labeonini</taxon>
        <taxon>Cirrhinus</taxon>
    </lineage>
</organism>
<feature type="non-terminal residue" evidence="2">
    <location>
        <position position="1"/>
    </location>
</feature>
<evidence type="ECO:0000313" key="3">
    <source>
        <dbReference type="Proteomes" id="UP001529510"/>
    </source>
</evidence>
<feature type="compositionally biased region" description="Polar residues" evidence="1">
    <location>
        <begin position="73"/>
        <end position="83"/>
    </location>
</feature>
<accession>A0ABD0Q6M3</accession>
<name>A0ABD0Q6M3_CIRMR</name>
<dbReference type="Proteomes" id="UP001529510">
    <property type="component" value="Unassembled WGS sequence"/>
</dbReference>